<dbReference type="PANTHER" id="PTHR12526:SF510">
    <property type="entry name" value="D-INOSITOL 3-PHOSPHATE GLYCOSYLTRANSFERASE"/>
    <property type="match status" value="1"/>
</dbReference>
<sequence length="346" mass="36938">MISFARWRSPVASGGNRYDDEVVGALGGLGLEVRERFVDGPWPVPDPEDRAALAELLQTERVWLIDNILAAAAPEAISAATQRGIRVTVLVHYFPSDDPVHSADERTRLAASERTAILAASSVVATSAWTADELARRYGRADVVVAVPGVEPAPLATGSTDHPHLLWLGRVTATKDPLTCVEALLRVRDHAWSAQLIGPDDLDPDLSAAVRRRIADAGMSDRIRLTGPQHGEALARTWTRTDLLVHTARSEPYGMVVTEALARGIPAIVPQDTGAAEAQQGAGAQVPVEDSAALADALEDWLLHAATRTAWSTAARYRRDRLPTWADTAEIIAGLLSDSDAGAGST</sequence>
<comment type="caution">
    <text evidence="4">The sequence shown here is derived from an EMBL/GenBank/DDBJ whole genome shotgun (WGS) entry which is preliminary data.</text>
</comment>
<dbReference type="InterPro" id="IPR001296">
    <property type="entry name" value="Glyco_trans_1"/>
</dbReference>
<feature type="domain" description="Glycosyl transferase family 1" evidence="3">
    <location>
        <begin position="161"/>
        <end position="316"/>
    </location>
</feature>
<name>A0A939QFI8_9MICO</name>
<keyword evidence="5" id="KW-1185">Reference proteome</keyword>
<keyword evidence="2" id="KW-0808">Transferase</keyword>
<organism evidence="4 5">
    <name type="scientific">Leucobacter tardus</name>
    <dbReference type="NCBI Taxonomy" id="501483"/>
    <lineage>
        <taxon>Bacteria</taxon>
        <taxon>Bacillati</taxon>
        <taxon>Actinomycetota</taxon>
        <taxon>Actinomycetes</taxon>
        <taxon>Micrococcales</taxon>
        <taxon>Microbacteriaceae</taxon>
        <taxon>Leucobacter</taxon>
    </lineage>
</organism>
<gene>
    <name evidence="4" type="ORF">J4H85_09670</name>
</gene>
<evidence type="ECO:0000313" key="5">
    <source>
        <dbReference type="Proteomes" id="UP000668403"/>
    </source>
</evidence>
<dbReference type="PANTHER" id="PTHR12526">
    <property type="entry name" value="GLYCOSYLTRANSFERASE"/>
    <property type="match status" value="1"/>
</dbReference>
<reference evidence="4" key="1">
    <citation type="submission" date="2021-03" db="EMBL/GenBank/DDBJ databases">
        <title>Leucobacter chromiisoli sp. nov., isolated from chromium-containing soil of chemical plant.</title>
        <authorList>
            <person name="Xu Z."/>
        </authorList>
    </citation>
    <scope>NUCLEOTIDE SEQUENCE</scope>
    <source>
        <strain evidence="4">K 70/01</strain>
    </source>
</reference>
<dbReference type="GO" id="GO:0016757">
    <property type="term" value="F:glycosyltransferase activity"/>
    <property type="evidence" value="ECO:0007669"/>
    <property type="project" value="UniProtKB-KW"/>
</dbReference>
<dbReference type="AlphaFoldDB" id="A0A939QFI8"/>
<dbReference type="CDD" id="cd03801">
    <property type="entry name" value="GT4_PimA-like"/>
    <property type="match status" value="1"/>
</dbReference>
<evidence type="ECO:0000256" key="1">
    <source>
        <dbReference type="ARBA" id="ARBA00022676"/>
    </source>
</evidence>
<evidence type="ECO:0000256" key="2">
    <source>
        <dbReference type="ARBA" id="ARBA00022679"/>
    </source>
</evidence>
<accession>A0A939QFI8</accession>
<evidence type="ECO:0000259" key="3">
    <source>
        <dbReference type="Pfam" id="PF00534"/>
    </source>
</evidence>
<dbReference type="SUPFAM" id="SSF53756">
    <property type="entry name" value="UDP-Glycosyltransferase/glycogen phosphorylase"/>
    <property type="match status" value="1"/>
</dbReference>
<dbReference type="Pfam" id="PF00534">
    <property type="entry name" value="Glycos_transf_1"/>
    <property type="match status" value="1"/>
</dbReference>
<proteinExistence type="predicted"/>
<evidence type="ECO:0000313" key="4">
    <source>
        <dbReference type="EMBL" id="MBO2990258.1"/>
    </source>
</evidence>
<protein>
    <submittedName>
        <fullName evidence="4">Glycosyltransferase family 4 protein</fullName>
    </submittedName>
</protein>
<dbReference type="EMBL" id="JAGFBF010000005">
    <property type="protein sequence ID" value="MBO2990258.1"/>
    <property type="molecule type" value="Genomic_DNA"/>
</dbReference>
<dbReference type="Gene3D" id="3.40.50.2000">
    <property type="entry name" value="Glycogen Phosphorylase B"/>
    <property type="match status" value="2"/>
</dbReference>
<keyword evidence="1" id="KW-0328">Glycosyltransferase</keyword>
<dbReference type="Proteomes" id="UP000668403">
    <property type="component" value="Unassembled WGS sequence"/>
</dbReference>